<dbReference type="PANTHER" id="PTHR39596">
    <property type="match status" value="1"/>
</dbReference>
<sequence length="840" mass="96143">MDHIPIVDGGRMQSLEVPYLVTERWAYDGNGIHGFPQRVGMDVKRLQRGDLQGREPVECLKFAQAWLFFGFVIDIFSVLGFRLEPRDFVKTQPNGTQVITSELFPKLVIAWEIMERGVFQADKQKRLDQIDSIIAVASGFVNASTIADWTELPSGTDSEAVHSDIVESRSDVSNLKTSVKIELSILWLGETISHARSIPYLMFNRPNILDWRSERRPQLRRETFAPWKRHTALKSLLTDAGWCPFEIELRLENATNSTNWYCANFDRGQELEDHQNCTTAACVLNFLVKENYRTRHVAEHCQCPLLRSTSSDLEENSRPRDTLENTVLEQHIPLALVYGSVGREELQIVSSQRKGILAAFDHSHRKSSRARSAQWPVYDHEAKPVVRYVAISHVWRGGLGNPHSNALPRCQLARIQALVNAQYPAQLQPIPFWMDTLCVPLQAPLRKIAIQQMKSIYQEADKVLVLDNALQSASLASDALVNLCRIGFCSWTQRLWTYQEGVLAFRLVFQFRDGSVMGEDLVRQQEEDGRRFYRDNLDQIRRMIKSRTIIKANMDGFILRWVLGGLSSLARVDHPWIGRGTTLPKQVDRVNYEARRSFKALRIAHSEYTGTFIRKDRDFQALSAISVPLQWRRTTKAKDEALVLANLMGLDLKKLLDPRRELTLRHVFQHLESAPLDVLFLNKEHFDEQGCRWMPRSLIDGRGFTMLSRQPGKVTSHGLVVELPSIFVMFRDIPSLNEKSAMQISGKWYEIKTTFTQPSEVFGDDESGASRVAIVYKNLKTHTPFSGAVLRNVRDDVRRLVATWYGCVRISPTRPDSGTPPTMRNVDAHVLHKTREWCIE</sequence>
<comment type="caution">
    <text evidence="2">The sequence shown here is derived from an EMBL/GenBank/DDBJ whole genome shotgun (WGS) entry which is preliminary data.</text>
</comment>
<gene>
    <name evidence="2" type="ORF">FB567DRAFT_250319</name>
</gene>
<dbReference type="EMBL" id="JAGMVJ010000032">
    <property type="protein sequence ID" value="KAH7068492.1"/>
    <property type="molecule type" value="Genomic_DNA"/>
</dbReference>
<proteinExistence type="predicted"/>
<dbReference type="PANTHER" id="PTHR39596:SF2">
    <property type="entry name" value="HET DOMAIN PROTEIN (AFU_ORTHOLOGUE AFUA_1G17550)-RELATED"/>
    <property type="match status" value="1"/>
</dbReference>
<accession>A0A8K0QRM5</accession>
<dbReference type="InterPro" id="IPR010730">
    <property type="entry name" value="HET"/>
</dbReference>
<dbReference type="AlphaFoldDB" id="A0A8K0QRM5"/>
<organism evidence="2 3">
    <name type="scientific">Paraphoma chrysanthemicola</name>
    <dbReference type="NCBI Taxonomy" id="798071"/>
    <lineage>
        <taxon>Eukaryota</taxon>
        <taxon>Fungi</taxon>
        <taxon>Dikarya</taxon>
        <taxon>Ascomycota</taxon>
        <taxon>Pezizomycotina</taxon>
        <taxon>Dothideomycetes</taxon>
        <taxon>Pleosporomycetidae</taxon>
        <taxon>Pleosporales</taxon>
        <taxon>Pleosporineae</taxon>
        <taxon>Phaeosphaeriaceae</taxon>
        <taxon>Paraphoma</taxon>
    </lineage>
</organism>
<keyword evidence="3" id="KW-1185">Reference proteome</keyword>
<name>A0A8K0QRM5_9PLEO</name>
<reference evidence="2" key="1">
    <citation type="journal article" date="2021" name="Nat. Commun.">
        <title>Genetic determinants of endophytism in the Arabidopsis root mycobiome.</title>
        <authorList>
            <person name="Mesny F."/>
            <person name="Miyauchi S."/>
            <person name="Thiergart T."/>
            <person name="Pickel B."/>
            <person name="Atanasova L."/>
            <person name="Karlsson M."/>
            <person name="Huettel B."/>
            <person name="Barry K.W."/>
            <person name="Haridas S."/>
            <person name="Chen C."/>
            <person name="Bauer D."/>
            <person name="Andreopoulos W."/>
            <person name="Pangilinan J."/>
            <person name="LaButti K."/>
            <person name="Riley R."/>
            <person name="Lipzen A."/>
            <person name="Clum A."/>
            <person name="Drula E."/>
            <person name="Henrissat B."/>
            <person name="Kohler A."/>
            <person name="Grigoriev I.V."/>
            <person name="Martin F.M."/>
            <person name="Hacquard S."/>
        </authorList>
    </citation>
    <scope>NUCLEOTIDE SEQUENCE</scope>
    <source>
        <strain evidence="2">MPI-SDFR-AT-0120</strain>
    </source>
</reference>
<protein>
    <recommendedName>
        <fullName evidence="1">Heterokaryon incompatibility domain-containing protein</fullName>
    </recommendedName>
</protein>
<dbReference type="Pfam" id="PF06985">
    <property type="entry name" value="HET"/>
    <property type="match status" value="1"/>
</dbReference>
<evidence type="ECO:0000259" key="1">
    <source>
        <dbReference type="Pfam" id="PF06985"/>
    </source>
</evidence>
<evidence type="ECO:0000313" key="2">
    <source>
        <dbReference type="EMBL" id="KAH7068492.1"/>
    </source>
</evidence>
<dbReference type="OrthoDB" id="3940282at2759"/>
<evidence type="ECO:0000313" key="3">
    <source>
        <dbReference type="Proteomes" id="UP000813461"/>
    </source>
</evidence>
<feature type="domain" description="Heterokaryon incompatibility" evidence="1">
    <location>
        <begin position="388"/>
        <end position="472"/>
    </location>
</feature>
<dbReference type="Proteomes" id="UP000813461">
    <property type="component" value="Unassembled WGS sequence"/>
</dbReference>